<dbReference type="AlphaFoldDB" id="A0A8X8GEA2"/>
<proteinExistence type="predicted"/>
<name>A0A8X8GEA2_ACIFI</name>
<evidence type="ECO:0000313" key="1">
    <source>
        <dbReference type="EMBL" id="MBU2724993.1"/>
    </source>
</evidence>
<dbReference type="EMBL" id="JABBHS010000549">
    <property type="protein sequence ID" value="MBU2724993.1"/>
    <property type="molecule type" value="Genomic_DNA"/>
</dbReference>
<sequence length="149" mass="17110">MTNNVNASDRSFSDIYNGILIGLRQWSDWDTLTRYLRENNHGQWYVYYLNATVPNMPLSVATFDKFSQEIDRLLRTDHDEPYLGIVYVDDPGNPKFIKIYDPNNLGASCGCSGKIILPGWIISLVAPEDLSAHAVVPEGRRRWWARIFT</sequence>
<comment type="caution">
    <text evidence="1">The sequence shown here is derived from an EMBL/GenBank/DDBJ whole genome shotgun (WGS) entry which is preliminary data.</text>
</comment>
<gene>
    <name evidence="1" type="ORF">HF568_17740</name>
</gene>
<accession>A0A8X8GEA2</accession>
<evidence type="ECO:0000313" key="2">
    <source>
        <dbReference type="Proteomes" id="UP000887300"/>
    </source>
</evidence>
<organism evidence="1 2">
    <name type="scientific">Acidithiobacillus ferridurans</name>
    <dbReference type="NCBI Taxonomy" id="1232575"/>
    <lineage>
        <taxon>Bacteria</taxon>
        <taxon>Pseudomonadati</taxon>
        <taxon>Pseudomonadota</taxon>
        <taxon>Acidithiobacillia</taxon>
        <taxon>Acidithiobacillales</taxon>
        <taxon>Acidithiobacillaceae</taxon>
        <taxon>Acidithiobacillus</taxon>
    </lineage>
</organism>
<protein>
    <submittedName>
        <fullName evidence="1">Uncharacterized protein</fullName>
    </submittedName>
</protein>
<reference evidence="1" key="1">
    <citation type="journal article" date="2021" name="ISME J.">
        <title>Genomic evolution of the class Acidithiobacillia: deep-branching Proteobacteria living in extreme acidic conditions.</title>
        <authorList>
            <person name="Moya-Beltran A."/>
            <person name="Beard S."/>
            <person name="Rojas-Villalobos C."/>
            <person name="Issotta F."/>
            <person name="Gallardo Y."/>
            <person name="Ulloa R."/>
            <person name="Giaveno A."/>
            <person name="Degli Esposti M."/>
            <person name="Johnson D.B."/>
            <person name="Quatrini R."/>
        </authorList>
    </citation>
    <scope>NUCLEOTIDE SEQUENCE</scope>
    <source>
        <strain evidence="1">DSM 583</strain>
    </source>
</reference>
<dbReference type="Proteomes" id="UP000887300">
    <property type="component" value="Unassembled WGS sequence"/>
</dbReference>
<dbReference type="RefSeq" id="WP_215886278.1">
    <property type="nucleotide sequence ID" value="NZ_CP134225.1"/>
</dbReference>